<evidence type="ECO:0000259" key="2">
    <source>
        <dbReference type="Pfam" id="PF06202"/>
    </source>
</evidence>
<dbReference type="RefSeq" id="WP_082752963.1">
    <property type="nucleotide sequence ID" value="NZ_CP014227.1"/>
</dbReference>
<feature type="region of interest" description="Disordered" evidence="1">
    <location>
        <begin position="646"/>
        <end position="702"/>
    </location>
</feature>
<proteinExistence type="predicted"/>
<dbReference type="Proteomes" id="UP000215539">
    <property type="component" value="Chromosome 1"/>
</dbReference>
<evidence type="ECO:0000259" key="3">
    <source>
        <dbReference type="Pfam" id="PF12439"/>
    </source>
</evidence>
<dbReference type="AlphaFoldDB" id="A0AAX2GXI2"/>
<gene>
    <name evidence="4" type="ORF">SAMEA44541418_01138</name>
</gene>
<dbReference type="Pfam" id="PF06202">
    <property type="entry name" value="GDE_C"/>
    <property type="match status" value="1"/>
</dbReference>
<evidence type="ECO:0000313" key="5">
    <source>
        <dbReference type="Proteomes" id="UP000215539"/>
    </source>
</evidence>
<dbReference type="Pfam" id="PF12439">
    <property type="entry name" value="GDE_N"/>
    <property type="match status" value="1"/>
</dbReference>
<reference evidence="4 5" key="1">
    <citation type="submission" date="2017-06" db="EMBL/GenBank/DDBJ databases">
        <authorList>
            <consortium name="Pathogen Informatics"/>
        </authorList>
    </citation>
    <scope>NUCLEOTIDE SEQUENCE [LARGE SCALE GENOMIC DNA]</scope>
    <source>
        <strain evidence="4 5">NCTC12947</strain>
    </source>
</reference>
<dbReference type="InterPro" id="IPR008928">
    <property type="entry name" value="6-hairpin_glycosidase_sf"/>
</dbReference>
<dbReference type="GO" id="GO:0004135">
    <property type="term" value="F:amylo-alpha-1,6-glucosidase activity"/>
    <property type="evidence" value="ECO:0007669"/>
    <property type="project" value="InterPro"/>
</dbReference>
<dbReference type="InterPro" id="IPR032790">
    <property type="entry name" value="GDE_C"/>
</dbReference>
<sequence length="702" mass="79803">MAYLKFKKDELIDLEDSLDKEFLGTNRGGGYCSSTLVFCNTRKYHGLLIVPMEHLKGRNYVLLSSLDETIVQHGRDFNFGVHQYPDVYEPRGHKYIVDVAYEKAFAVTYQVGGVLLKKELLMVHNAPQVLIRYTLLEAHSETHLQLKPVVAFRDIHSLCKKNDLANADTTAIDGGVKVKPYPDFPFLHLQLSRPADFVSLPYWNENVIYKKERERGYDYTEDLLGIGYFEITLKKGESVVFSASTEEVESKALAKGFEKQLKERKERNSFEECLQYTAGQFLINKAGETRIKAGYHWFDSYTRETFIALPGVALSGNTPKLFEEVLTSAQKYFYNGFFGKTISTHVDEIKVDADTALWYFWTLQQYEKLGGKTKKQLWKTYGDTLKRILEVYRNRENPYIRMEDNGLVWSEDYTRSLTWVDADTGSGTLVPRNGFVVEVNALWYNAVCYALAMAEEAKDKEFIAQWKDAPEYIAQNFITTFWLEDKKYLADFANYTNQNADVRPNQLIACALDYSPLSDKSKKKVLDIITQELLTPKGLRSLSPKNRLYEAVSVGNVFDRDRATFNGAVHPWFIGFYIETNLKVYGAGYLPEAEAILAEFEEELQQHGVGCISAIYDGNPPFRSRGCISKAKNVGELLRAKRIVEESKGEKEESNEKATSSSKKQVASSEKKTTAKKKASSEKSVTSSKKATSSSKKKSASK</sequence>
<dbReference type="PANTHER" id="PTHR10569:SF2">
    <property type="entry name" value="GLYCOGEN DEBRANCHING ENZYME"/>
    <property type="match status" value="1"/>
</dbReference>
<feature type="compositionally biased region" description="Low complexity" evidence="1">
    <location>
        <begin position="682"/>
        <end position="694"/>
    </location>
</feature>
<dbReference type="InterPro" id="IPR024742">
    <property type="entry name" value="Glycogen_debranch_N"/>
</dbReference>
<evidence type="ECO:0000313" key="4">
    <source>
        <dbReference type="EMBL" id="SNV09159.1"/>
    </source>
</evidence>
<dbReference type="GO" id="GO:0005980">
    <property type="term" value="P:glycogen catabolic process"/>
    <property type="evidence" value="ECO:0007669"/>
    <property type="project" value="InterPro"/>
</dbReference>
<dbReference type="InterPro" id="IPR010401">
    <property type="entry name" value="AGL/Gdb1"/>
</dbReference>
<feature type="domain" description="Glycogen debranching enzyme bacterial and archaeal type N-terminal" evidence="3">
    <location>
        <begin position="20"/>
        <end position="239"/>
    </location>
</feature>
<dbReference type="InterPro" id="IPR012341">
    <property type="entry name" value="6hp_glycosidase-like_sf"/>
</dbReference>
<feature type="compositionally biased region" description="Basic and acidic residues" evidence="1">
    <location>
        <begin position="646"/>
        <end position="656"/>
    </location>
</feature>
<protein>
    <submittedName>
        <fullName evidence="4">Glycogen debranching enzyme, archaeal type</fullName>
    </submittedName>
</protein>
<name>A0AAX2GXI2_9FLAO</name>
<dbReference type="GO" id="GO:0004134">
    <property type="term" value="F:4-alpha-glucanotransferase activity"/>
    <property type="evidence" value="ECO:0007669"/>
    <property type="project" value="InterPro"/>
</dbReference>
<dbReference type="PANTHER" id="PTHR10569">
    <property type="entry name" value="GLYCOGEN DEBRANCHING ENZYME"/>
    <property type="match status" value="1"/>
</dbReference>
<organism evidence="4 5">
    <name type="scientific">Capnocytophaga haemolytica</name>
    <dbReference type="NCBI Taxonomy" id="45243"/>
    <lineage>
        <taxon>Bacteria</taxon>
        <taxon>Pseudomonadati</taxon>
        <taxon>Bacteroidota</taxon>
        <taxon>Flavobacteriia</taxon>
        <taxon>Flavobacteriales</taxon>
        <taxon>Flavobacteriaceae</taxon>
        <taxon>Capnocytophaga</taxon>
    </lineage>
</organism>
<feature type="domain" description="Glycogen debranching enzyme C-terminal" evidence="2">
    <location>
        <begin position="280"/>
        <end position="639"/>
    </location>
</feature>
<accession>A0AAX2GXI2</accession>
<dbReference type="EMBL" id="LT906449">
    <property type="protein sequence ID" value="SNV09159.1"/>
    <property type="molecule type" value="Genomic_DNA"/>
</dbReference>
<dbReference type="Gene3D" id="1.50.10.10">
    <property type="match status" value="1"/>
</dbReference>
<evidence type="ECO:0000256" key="1">
    <source>
        <dbReference type="SAM" id="MobiDB-lite"/>
    </source>
</evidence>
<dbReference type="SUPFAM" id="SSF48208">
    <property type="entry name" value="Six-hairpin glycosidases"/>
    <property type="match status" value="1"/>
</dbReference>